<dbReference type="EMBL" id="BGZK01001872">
    <property type="protein sequence ID" value="GBP87633.1"/>
    <property type="molecule type" value="Genomic_DNA"/>
</dbReference>
<protein>
    <submittedName>
        <fullName evidence="2">Uncharacterized protein</fullName>
    </submittedName>
</protein>
<evidence type="ECO:0000313" key="2">
    <source>
        <dbReference type="EMBL" id="GBP87633.1"/>
    </source>
</evidence>
<proteinExistence type="predicted"/>
<evidence type="ECO:0000256" key="1">
    <source>
        <dbReference type="SAM" id="MobiDB-lite"/>
    </source>
</evidence>
<dbReference type="AlphaFoldDB" id="A0A4C1ZKD1"/>
<reference evidence="2 3" key="1">
    <citation type="journal article" date="2019" name="Commun. Biol.">
        <title>The bagworm genome reveals a unique fibroin gene that provides high tensile strength.</title>
        <authorList>
            <person name="Kono N."/>
            <person name="Nakamura H."/>
            <person name="Ohtoshi R."/>
            <person name="Tomita M."/>
            <person name="Numata K."/>
            <person name="Arakawa K."/>
        </authorList>
    </citation>
    <scope>NUCLEOTIDE SEQUENCE [LARGE SCALE GENOMIC DNA]</scope>
</reference>
<accession>A0A4C1ZKD1</accession>
<keyword evidence="3" id="KW-1185">Reference proteome</keyword>
<feature type="compositionally biased region" description="Basic residues" evidence="1">
    <location>
        <begin position="9"/>
        <end position="18"/>
    </location>
</feature>
<comment type="caution">
    <text evidence="2">The sequence shown here is derived from an EMBL/GenBank/DDBJ whole genome shotgun (WGS) entry which is preliminary data.</text>
</comment>
<evidence type="ECO:0000313" key="3">
    <source>
        <dbReference type="Proteomes" id="UP000299102"/>
    </source>
</evidence>
<name>A0A4C1ZKD1_EUMVA</name>
<sequence>MASADAMGRRARRSRTRTAGKNAPEIRKSEEEIRHRTRQLLECAITCYGRVLLTKEQIGEFRQEKEASVAIRLLKMHHHRSLRGSLSRLVTRVNVVFKGASAKCRSLPPCC</sequence>
<organism evidence="2 3">
    <name type="scientific">Eumeta variegata</name>
    <name type="common">Bagworm moth</name>
    <name type="synonym">Eumeta japonica</name>
    <dbReference type="NCBI Taxonomy" id="151549"/>
    <lineage>
        <taxon>Eukaryota</taxon>
        <taxon>Metazoa</taxon>
        <taxon>Ecdysozoa</taxon>
        <taxon>Arthropoda</taxon>
        <taxon>Hexapoda</taxon>
        <taxon>Insecta</taxon>
        <taxon>Pterygota</taxon>
        <taxon>Neoptera</taxon>
        <taxon>Endopterygota</taxon>
        <taxon>Lepidoptera</taxon>
        <taxon>Glossata</taxon>
        <taxon>Ditrysia</taxon>
        <taxon>Tineoidea</taxon>
        <taxon>Psychidae</taxon>
        <taxon>Oiketicinae</taxon>
        <taxon>Eumeta</taxon>
    </lineage>
</organism>
<dbReference type="Proteomes" id="UP000299102">
    <property type="component" value="Unassembled WGS sequence"/>
</dbReference>
<gene>
    <name evidence="2" type="ORF">EVAR_99957_1</name>
</gene>
<feature type="region of interest" description="Disordered" evidence="1">
    <location>
        <begin position="1"/>
        <end position="31"/>
    </location>
</feature>